<dbReference type="AlphaFoldDB" id="A0A369JAI2"/>
<organism evidence="1 2">
    <name type="scientific">Hypsizygus marmoreus</name>
    <name type="common">White beech mushroom</name>
    <name type="synonym">Agaricus marmoreus</name>
    <dbReference type="NCBI Taxonomy" id="39966"/>
    <lineage>
        <taxon>Eukaryota</taxon>
        <taxon>Fungi</taxon>
        <taxon>Dikarya</taxon>
        <taxon>Basidiomycota</taxon>
        <taxon>Agaricomycotina</taxon>
        <taxon>Agaricomycetes</taxon>
        <taxon>Agaricomycetidae</taxon>
        <taxon>Agaricales</taxon>
        <taxon>Tricholomatineae</taxon>
        <taxon>Lyophyllaceae</taxon>
        <taxon>Hypsizygus</taxon>
    </lineage>
</organism>
<name>A0A369JAI2_HYPMA</name>
<gene>
    <name evidence="1" type="ORF">Hypma_014276</name>
</gene>
<sequence length="67" mass="7548">MEYHLVSSRALTIGYMLEEKISVGYHIFGGGATWGARNHPRCLSQSEEHGLTKCRSLWHLWTGTKSA</sequence>
<evidence type="ECO:0000313" key="1">
    <source>
        <dbReference type="EMBL" id="RDB19109.1"/>
    </source>
</evidence>
<comment type="caution">
    <text evidence="1">The sequence shown here is derived from an EMBL/GenBank/DDBJ whole genome shotgun (WGS) entry which is preliminary data.</text>
</comment>
<keyword evidence="2" id="KW-1185">Reference proteome</keyword>
<dbReference type="InParanoid" id="A0A369JAI2"/>
<protein>
    <submittedName>
        <fullName evidence="1">Uncharacterized protein</fullName>
    </submittedName>
</protein>
<dbReference type="EMBL" id="LUEZ02000084">
    <property type="protein sequence ID" value="RDB19109.1"/>
    <property type="molecule type" value="Genomic_DNA"/>
</dbReference>
<accession>A0A369JAI2</accession>
<proteinExistence type="predicted"/>
<reference evidence="1" key="1">
    <citation type="submission" date="2018-04" db="EMBL/GenBank/DDBJ databases">
        <title>Whole genome sequencing of Hypsizygus marmoreus.</title>
        <authorList>
            <person name="Choi I.-G."/>
            <person name="Min B."/>
            <person name="Kim J.-G."/>
            <person name="Kim S."/>
            <person name="Oh Y.-L."/>
            <person name="Kong W.-S."/>
            <person name="Park H."/>
            <person name="Jeong J."/>
            <person name="Song E.-S."/>
        </authorList>
    </citation>
    <scope>NUCLEOTIDE SEQUENCE [LARGE SCALE GENOMIC DNA]</scope>
    <source>
        <strain evidence="1">51987-8</strain>
    </source>
</reference>
<evidence type="ECO:0000313" key="2">
    <source>
        <dbReference type="Proteomes" id="UP000076154"/>
    </source>
</evidence>
<dbReference type="Proteomes" id="UP000076154">
    <property type="component" value="Unassembled WGS sequence"/>
</dbReference>